<organism evidence="10 11">
    <name type="scientific">Sphagnum jensenii</name>
    <dbReference type="NCBI Taxonomy" id="128206"/>
    <lineage>
        <taxon>Eukaryota</taxon>
        <taxon>Viridiplantae</taxon>
        <taxon>Streptophyta</taxon>
        <taxon>Embryophyta</taxon>
        <taxon>Bryophyta</taxon>
        <taxon>Sphagnophytina</taxon>
        <taxon>Sphagnopsida</taxon>
        <taxon>Sphagnales</taxon>
        <taxon>Sphagnaceae</taxon>
        <taxon>Sphagnum</taxon>
    </lineage>
</organism>
<comment type="subcellular location">
    <subcellularLocation>
        <location evidence="1">Membrane</location>
        <topology evidence="1">Multi-pass membrane protein</topology>
    </subcellularLocation>
</comment>
<evidence type="ECO:0000313" key="10">
    <source>
        <dbReference type="EMBL" id="CAK9272121.1"/>
    </source>
</evidence>
<evidence type="ECO:0000259" key="7">
    <source>
        <dbReference type="Pfam" id="PF00924"/>
    </source>
</evidence>
<keyword evidence="4" id="KW-1133">Transmembrane helix</keyword>
<dbReference type="InterPro" id="IPR056876">
    <property type="entry name" value="Msl2-3_C"/>
</dbReference>
<dbReference type="Pfam" id="PF25237">
    <property type="entry name" value="MSL2_3"/>
    <property type="match status" value="1"/>
</dbReference>
<feature type="region of interest" description="Disordered" evidence="6">
    <location>
        <begin position="543"/>
        <end position="601"/>
    </location>
</feature>
<dbReference type="Pfam" id="PF00924">
    <property type="entry name" value="MS_channel_2nd"/>
    <property type="match status" value="1"/>
</dbReference>
<comment type="similarity">
    <text evidence="2">Belongs to the MscS (TC 1.A.23) family.</text>
</comment>
<evidence type="ECO:0000259" key="8">
    <source>
        <dbReference type="Pfam" id="PF24956"/>
    </source>
</evidence>
<reference evidence="10" key="1">
    <citation type="submission" date="2024-02" db="EMBL/GenBank/DDBJ databases">
        <authorList>
            <consortium name="ELIXIR-Norway"/>
            <consortium name="Elixir Norway"/>
        </authorList>
    </citation>
    <scope>NUCLEOTIDE SEQUENCE</scope>
</reference>
<dbReference type="Gene3D" id="1.10.287.1260">
    <property type="match status" value="1"/>
</dbReference>
<feature type="compositionally biased region" description="Polar residues" evidence="6">
    <location>
        <begin position="580"/>
        <end position="591"/>
    </location>
</feature>
<dbReference type="EMBL" id="OZ020099">
    <property type="protein sequence ID" value="CAK9272121.1"/>
    <property type="molecule type" value="Genomic_DNA"/>
</dbReference>
<evidence type="ECO:0000313" key="11">
    <source>
        <dbReference type="Proteomes" id="UP001497444"/>
    </source>
</evidence>
<evidence type="ECO:0000256" key="4">
    <source>
        <dbReference type="ARBA" id="ARBA00022989"/>
    </source>
</evidence>
<dbReference type="Pfam" id="PF24956">
    <property type="entry name" value="Msl2-3_C"/>
    <property type="match status" value="1"/>
</dbReference>
<keyword evidence="3" id="KW-0812">Transmembrane</keyword>
<evidence type="ECO:0000256" key="2">
    <source>
        <dbReference type="ARBA" id="ARBA00008017"/>
    </source>
</evidence>
<dbReference type="InterPro" id="IPR045042">
    <property type="entry name" value="YnaI-like"/>
</dbReference>
<sequence length="780" mass="86196">MMATFGSLQLVRISCVEVHYASSTIASVQRQRGSHVPRDYAPWLSGLRSDPHVWKGRALEQEAWCRGLWNHLQVPSQVVPQVQATRLPILATSVPAVNPQLQNAAVQLFKIAALVFSRSFAGLQQCPPLAIQCAPGVGLMLFAILGLGPSVRLVRSTIFKRNDRKWLESQTHYIMAYYMRPLLLWSGIILVCRALDPLVLATEASHAIKQRFVNFVRSLSTVLAFAFCTASLTQQVQKVLMDNDKSESSRNVGVQFIGNSIYTSVWVAAVCLFMELLGFSTQKWITAGGFGTVLLTLAGREIFTNFLSSVMIHATRPFVENEWIQTKIEGQEVSGTVEHVGWWSPTVIRGDDREAVHIPNHKFTVSVVRNLTQKTHWRIKTHFGISHLDVNKITAIVSDMRKILAKHPHVEQQRLHRRVFFDNIEAENQALLILVSCFVKTPHFEEYLRVKEIILLDLLKVISHHNARLATPIRSVQRVLDENEPRGAPFRDGREAHHRPFLLVGAHAMEEDDDDDDDDSDDISDLSADHIAKAIKGVPAENADVADGVVDHTTNDFPDSKDSKSRTKPNEEGLVGAEASGTSFGTPSVTTKPPLDGLDSLGLNPNDITLLGAALKEKPPAKIDDGPVEPPLEQQAEKRTSPDQSLVSSRATRTERVTGKSPDAAGTSTTKVGQEDVTVPMVSHSMPASSDGQNDPWKVTTASYKHDTERPQSVEENLVLGVALNAPKRTLPHDDELSNPSEQRELVTSQNGIGIKDQKDPSSSNASPEPVPLDARDRER</sequence>
<feature type="domain" description="Mechanosensitive channel protein 2/3 transmembrane" evidence="9">
    <location>
        <begin position="171"/>
        <end position="300"/>
    </location>
</feature>
<proteinExistence type="inferred from homology"/>
<evidence type="ECO:0000256" key="3">
    <source>
        <dbReference type="ARBA" id="ARBA00022692"/>
    </source>
</evidence>
<evidence type="ECO:0000256" key="1">
    <source>
        <dbReference type="ARBA" id="ARBA00004141"/>
    </source>
</evidence>
<dbReference type="Gene3D" id="2.30.30.60">
    <property type="match status" value="1"/>
</dbReference>
<evidence type="ECO:0000256" key="5">
    <source>
        <dbReference type="ARBA" id="ARBA00023136"/>
    </source>
</evidence>
<dbReference type="InterPro" id="IPR023408">
    <property type="entry name" value="MscS_beta-dom_sf"/>
</dbReference>
<dbReference type="InterPro" id="IPR006685">
    <property type="entry name" value="MscS_channel_2nd"/>
</dbReference>
<feature type="compositionally biased region" description="Basic and acidic residues" evidence="6">
    <location>
        <begin position="615"/>
        <end position="625"/>
    </location>
</feature>
<dbReference type="PANTHER" id="PTHR43634:SF2">
    <property type="entry name" value="LOW CONDUCTANCE MECHANOSENSITIVE CHANNEL YNAI"/>
    <property type="match status" value="1"/>
</dbReference>
<feature type="compositionally biased region" description="Polar residues" evidence="6">
    <location>
        <begin position="642"/>
        <end position="651"/>
    </location>
</feature>
<feature type="domain" description="Mechanosensitive ion channel MscS" evidence="7">
    <location>
        <begin position="302"/>
        <end position="372"/>
    </location>
</feature>
<evidence type="ECO:0000256" key="6">
    <source>
        <dbReference type="SAM" id="MobiDB-lite"/>
    </source>
</evidence>
<feature type="compositionally biased region" description="Basic and acidic residues" evidence="6">
    <location>
        <begin position="704"/>
        <end position="713"/>
    </location>
</feature>
<feature type="compositionally biased region" description="Basic and acidic residues" evidence="6">
    <location>
        <begin position="549"/>
        <end position="571"/>
    </location>
</feature>
<dbReference type="InterPro" id="IPR057483">
    <property type="entry name" value="MSL2/3_TM_dom"/>
</dbReference>
<feature type="compositionally biased region" description="Polar residues" evidence="6">
    <location>
        <begin position="738"/>
        <end position="752"/>
    </location>
</feature>
<keyword evidence="5" id="KW-0472">Membrane</keyword>
<protein>
    <submittedName>
        <fullName evidence="10">Uncharacterized protein</fullName>
    </submittedName>
</protein>
<feature type="domain" description="Mechanosensitive ion channel protein 2/3 C-terminal" evidence="8">
    <location>
        <begin position="377"/>
        <end position="463"/>
    </location>
</feature>
<dbReference type="SUPFAM" id="SSF50182">
    <property type="entry name" value="Sm-like ribonucleoproteins"/>
    <property type="match status" value="1"/>
</dbReference>
<feature type="region of interest" description="Disordered" evidence="6">
    <location>
        <begin position="614"/>
        <end position="780"/>
    </location>
</feature>
<name>A0ABP0WZ49_9BRYO</name>
<keyword evidence="11" id="KW-1185">Reference proteome</keyword>
<dbReference type="InterPro" id="IPR010920">
    <property type="entry name" value="LSM_dom_sf"/>
</dbReference>
<gene>
    <name evidence="10" type="ORF">CSSPJE1EN1_LOCUS17599</name>
</gene>
<dbReference type="PANTHER" id="PTHR43634">
    <property type="entry name" value="OW CONDUCTANCE MECHANOSENSITIVE CHANNEL"/>
    <property type="match status" value="1"/>
</dbReference>
<accession>A0ABP0WZ49</accession>
<dbReference type="Proteomes" id="UP001497444">
    <property type="component" value="Chromosome 4"/>
</dbReference>
<evidence type="ECO:0000259" key="9">
    <source>
        <dbReference type="Pfam" id="PF25237"/>
    </source>
</evidence>